<comment type="similarity">
    <text evidence="1">Belongs to the histone H2A family.</text>
</comment>
<dbReference type="InterPro" id="IPR002119">
    <property type="entry name" value="Histone_H2A"/>
</dbReference>
<dbReference type="EMBL" id="BQNB010011381">
    <property type="protein sequence ID" value="GJS89830.1"/>
    <property type="molecule type" value="Genomic_DNA"/>
</dbReference>
<organism evidence="3 4">
    <name type="scientific">Tanacetum coccineum</name>
    <dbReference type="NCBI Taxonomy" id="301880"/>
    <lineage>
        <taxon>Eukaryota</taxon>
        <taxon>Viridiplantae</taxon>
        <taxon>Streptophyta</taxon>
        <taxon>Embryophyta</taxon>
        <taxon>Tracheophyta</taxon>
        <taxon>Spermatophyta</taxon>
        <taxon>Magnoliopsida</taxon>
        <taxon>eudicotyledons</taxon>
        <taxon>Gunneridae</taxon>
        <taxon>Pentapetalae</taxon>
        <taxon>asterids</taxon>
        <taxon>campanulids</taxon>
        <taxon>Asterales</taxon>
        <taxon>Asteraceae</taxon>
        <taxon>Asteroideae</taxon>
        <taxon>Anthemideae</taxon>
        <taxon>Anthemidinae</taxon>
        <taxon>Tanacetum</taxon>
    </lineage>
</organism>
<reference evidence="3" key="2">
    <citation type="submission" date="2022-01" db="EMBL/GenBank/DDBJ databases">
        <authorList>
            <person name="Yamashiro T."/>
            <person name="Shiraishi A."/>
            <person name="Satake H."/>
            <person name="Nakayama K."/>
        </authorList>
    </citation>
    <scope>NUCLEOTIDE SEQUENCE</scope>
</reference>
<dbReference type="InterPro" id="IPR009072">
    <property type="entry name" value="Histone-fold"/>
</dbReference>
<keyword evidence="1" id="KW-0539">Nucleus</keyword>
<proteinExistence type="inferred from homology"/>
<sequence>MVHFANVSNFKQQNHRDTTTTKTSPTLQPLNATNSRQIIDINYRRPPLFALTNSPSLMIPVKNTYSSDGKGQTGALWHPFSSLPGQETCCFMAPVAYVDCDTDGLGCTVAIAIMDAKCLTKEGYAGNHPAGIYLFNLKNTLEKLEIAARVITEIKNPQYVDCSNPAIPYWNRELIIRAVRVHYGTFLGLRVLELAENDARDNKRTRINPRYLLLVVRNDEELGKLLTGVTIAIGRVLPNINPVLLPNKSAVTEGDKTKTLPKKSLKKA</sequence>
<feature type="domain" description="Histone H2A C-terminal" evidence="2">
    <location>
        <begin position="220"/>
        <end position="251"/>
    </location>
</feature>
<keyword evidence="4" id="KW-1185">Reference proteome</keyword>
<evidence type="ECO:0000313" key="4">
    <source>
        <dbReference type="Proteomes" id="UP001151760"/>
    </source>
</evidence>
<evidence type="ECO:0000256" key="1">
    <source>
        <dbReference type="RuleBase" id="RU003767"/>
    </source>
</evidence>
<dbReference type="SUPFAM" id="SSF47113">
    <property type="entry name" value="Histone-fold"/>
    <property type="match status" value="1"/>
</dbReference>
<dbReference type="PRINTS" id="PR00620">
    <property type="entry name" value="HISTONEH2A"/>
</dbReference>
<dbReference type="PANTHER" id="PTHR23430">
    <property type="entry name" value="HISTONE H2A"/>
    <property type="match status" value="1"/>
</dbReference>
<accession>A0ABQ4ZLE8</accession>
<comment type="caution">
    <text evidence="3">The sequence shown here is derived from an EMBL/GenBank/DDBJ whole genome shotgun (WGS) entry which is preliminary data.</text>
</comment>
<evidence type="ECO:0000259" key="2">
    <source>
        <dbReference type="Pfam" id="PF16211"/>
    </source>
</evidence>
<comment type="subunit">
    <text evidence="1">The nucleosome is a histone octamer containing two molecules each of H2A, H2B, H3 and H4 assembled in one H3-H4 heterotetramer and two H2A-H2B heterodimers. The octamer wraps approximately 147 bp of DNA.</text>
</comment>
<dbReference type="Pfam" id="PF16211">
    <property type="entry name" value="Histone_H2A_C"/>
    <property type="match status" value="1"/>
</dbReference>
<reference evidence="3" key="1">
    <citation type="journal article" date="2022" name="Int. J. Mol. Sci.">
        <title>Draft Genome of Tanacetum Coccineum: Genomic Comparison of Closely Related Tanacetum-Family Plants.</title>
        <authorList>
            <person name="Yamashiro T."/>
            <person name="Shiraishi A."/>
            <person name="Nakayama K."/>
            <person name="Satake H."/>
        </authorList>
    </citation>
    <scope>NUCLEOTIDE SEQUENCE</scope>
</reference>
<dbReference type="SMART" id="SM00414">
    <property type="entry name" value="H2A"/>
    <property type="match status" value="1"/>
</dbReference>
<protein>
    <recommendedName>
        <fullName evidence="1">Histone H2A</fullName>
    </recommendedName>
</protein>
<keyword evidence="1" id="KW-0158">Chromosome</keyword>
<name>A0ABQ4ZLE8_9ASTR</name>
<dbReference type="Proteomes" id="UP001151760">
    <property type="component" value="Unassembled WGS sequence"/>
</dbReference>
<comment type="subcellular location">
    <subcellularLocation>
        <location evidence="1">Nucleus</location>
    </subcellularLocation>
</comment>
<dbReference type="InterPro" id="IPR032454">
    <property type="entry name" value="Histone_H2A_C"/>
</dbReference>
<gene>
    <name evidence="3" type="ORF">Tco_0772466</name>
</gene>
<keyword evidence="1" id="KW-0238">DNA-binding</keyword>
<keyword evidence="1" id="KW-0544">Nucleosome core</keyword>
<evidence type="ECO:0000313" key="3">
    <source>
        <dbReference type="EMBL" id="GJS89830.1"/>
    </source>
</evidence>
<dbReference type="Gene3D" id="1.10.20.10">
    <property type="entry name" value="Histone, subunit A"/>
    <property type="match status" value="1"/>
</dbReference>